<feature type="chain" id="PRO_5023889106" description="EGF-like domain-containing protein" evidence="2">
    <location>
        <begin position="24"/>
        <end position="185"/>
    </location>
</feature>
<evidence type="ECO:0000313" key="4">
    <source>
        <dbReference type="Proteomes" id="UP000324897"/>
    </source>
</evidence>
<name>A0A5J9V4S4_9POAL</name>
<keyword evidence="4" id="KW-1185">Reference proteome</keyword>
<protein>
    <recommendedName>
        <fullName evidence="5">EGF-like domain-containing protein</fullName>
    </recommendedName>
</protein>
<gene>
    <name evidence="3" type="ORF">EJB05_22780</name>
</gene>
<dbReference type="PANTHER" id="PTHR33881:SF19">
    <property type="entry name" value="OS10G0419700 PROTEIN"/>
    <property type="match status" value="1"/>
</dbReference>
<sequence>VLSSTALLLAFLAVVVTARVAAGFSVCDNANCGKGNCSEVPGIIPTYKCQCDPGWSQAVKFIPIFLLLCLWICQNVLHGLWCHFDTSCLNLTKTFPPPGIPVTDICAAVDCGSSGTCKKGGGSVFAYRCECQPGSANLLNNNAMPCFRGNCKFEDDCAKLGLTNPPRSVPGPSPAPAPVESGHQN</sequence>
<feature type="region of interest" description="Disordered" evidence="1">
    <location>
        <begin position="163"/>
        <end position="185"/>
    </location>
</feature>
<evidence type="ECO:0000256" key="2">
    <source>
        <dbReference type="SAM" id="SignalP"/>
    </source>
</evidence>
<feature type="non-terminal residue" evidence="3">
    <location>
        <position position="1"/>
    </location>
</feature>
<reference evidence="3 4" key="1">
    <citation type="journal article" date="2019" name="Sci. Rep.">
        <title>A high-quality genome of Eragrostis curvula grass provides insights into Poaceae evolution and supports new strategies to enhance forage quality.</title>
        <authorList>
            <person name="Carballo J."/>
            <person name="Santos B.A.C.M."/>
            <person name="Zappacosta D."/>
            <person name="Garbus I."/>
            <person name="Selva J.P."/>
            <person name="Gallo C.A."/>
            <person name="Diaz A."/>
            <person name="Albertini E."/>
            <person name="Caccamo M."/>
            <person name="Echenique V."/>
        </authorList>
    </citation>
    <scope>NUCLEOTIDE SEQUENCE [LARGE SCALE GENOMIC DNA]</scope>
    <source>
        <strain evidence="4">cv. Victoria</strain>
        <tissue evidence="3">Leaf</tissue>
    </source>
</reference>
<dbReference type="AlphaFoldDB" id="A0A5J9V4S4"/>
<dbReference type="PANTHER" id="PTHR33881">
    <property type="entry name" value="NEUROGENIC LOCUS NOTCH-LIKE PROTEIN"/>
    <property type="match status" value="1"/>
</dbReference>
<dbReference type="Proteomes" id="UP000324897">
    <property type="component" value="Chromosome 1"/>
</dbReference>
<feature type="signal peptide" evidence="2">
    <location>
        <begin position="1"/>
        <end position="23"/>
    </location>
</feature>
<comment type="caution">
    <text evidence="3">The sequence shown here is derived from an EMBL/GenBank/DDBJ whole genome shotgun (WGS) entry which is preliminary data.</text>
</comment>
<evidence type="ECO:0000313" key="3">
    <source>
        <dbReference type="EMBL" id="TVU31109.1"/>
    </source>
</evidence>
<proteinExistence type="predicted"/>
<dbReference type="Gramene" id="TVU31109">
    <property type="protein sequence ID" value="TVU31109"/>
    <property type="gene ID" value="EJB05_22780"/>
</dbReference>
<evidence type="ECO:0000256" key="1">
    <source>
        <dbReference type="SAM" id="MobiDB-lite"/>
    </source>
</evidence>
<dbReference type="OrthoDB" id="679375at2759"/>
<organism evidence="3 4">
    <name type="scientific">Eragrostis curvula</name>
    <name type="common">weeping love grass</name>
    <dbReference type="NCBI Taxonomy" id="38414"/>
    <lineage>
        <taxon>Eukaryota</taxon>
        <taxon>Viridiplantae</taxon>
        <taxon>Streptophyta</taxon>
        <taxon>Embryophyta</taxon>
        <taxon>Tracheophyta</taxon>
        <taxon>Spermatophyta</taxon>
        <taxon>Magnoliopsida</taxon>
        <taxon>Liliopsida</taxon>
        <taxon>Poales</taxon>
        <taxon>Poaceae</taxon>
        <taxon>PACMAD clade</taxon>
        <taxon>Chloridoideae</taxon>
        <taxon>Eragrostideae</taxon>
        <taxon>Eragrostidinae</taxon>
        <taxon>Eragrostis</taxon>
    </lineage>
</organism>
<keyword evidence="2" id="KW-0732">Signal</keyword>
<evidence type="ECO:0008006" key="5">
    <source>
        <dbReference type="Google" id="ProtNLM"/>
    </source>
</evidence>
<accession>A0A5J9V4S4</accession>
<feature type="compositionally biased region" description="Pro residues" evidence="1">
    <location>
        <begin position="167"/>
        <end position="177"/>
    </location>
</feature>
<dbReference type="EMBL" id="RWGY01000011">
    <property type="protein sequence ID" value="TVU31109.1"/>
    <property type="molecule type" value="Genomic_DNA"/>
</dbReference>